<name>D8GQP4_CLOLD</name>
<evidence type="ECO:0000256" key="1">
    <source>
        <dbReference type="ARBA" id="ARBA00007227"/>
    </source>
</evidence>
<feature type="domain" description="HTH cro/C1-type" evidence="2">
    <location>
        <begin position="22"/>
        <end position="76"/>
    </location>
</feature>
<dbReference type="Gene3D" id="1.10.10.2910">
    <property type="match status" value="1"/>
</dbReference>
<evidence type="ECO:0000313" key="3">
    <source>
        <dbReference type="EMBL" id="ADK16199.1"/>
    </source>
</evidence>
<gene>
    <name evidence="3" type="ordered locus">CLJU_c31510</name>
    <name evidence="4" type="ORF">WX45_01771</name>
</gene>
<evidence type="ECO:0000313" key="6">
    <source>
        <dbReference type="Proteomes" id="UP000077020"/>
    </source>
</evidence>
<dbReference type="InterPro" id="IPR010359">
    <property type="entry name" value="IrrE_HExxH"/>
</dbReference>
<reference evidence="3 5" key="2">
    <citation type="journal article" date="2010" name="Proc. Natl. Acad. Sci. U.S.A.">
        <title>Clostridium ljungdahlii represents a microbial production platform based on syngas.</title>
        <authorList>
            <person name="Kopke M."/>
            <person name="Held C."/>
            <person name="Hujer S."/>
            <person name="Liesegang H."/>
            <person name="Wiezer A."/>
            <person name="Wollherr A."/>
            <person name="Ehrenreich A."/>
            <person name="Liebl W."/>
            <person name="Gottschalk G."/>
            <person name="Durre P."/>
        </authorList>
    </citation>
    <scope>NUCLEOTIDE SEQUENCE [LARGE SCALE GENOMIC DNA]</scope>
    <source>
        <strain evidence="5">ATCC 55383 / DSM 13528 / PETC</strain>
        <strain evidence="3">DSM 13528</strain>
    </source>
</reference>
<dbReference type="PROSITE" id="PS50943">
    <property type="entry name" value="HTH_CROC1"/>
    <property type="match status" value="1"/>
</dbReference>
<organism evidence="3 5">
    <name type="scientific">Clostridium ljungdahlii (strain ATCC 55383 / DSM 13528 / PETC)</name>
    <dbReference type="NCBI Taxonomy" id="748727"/>
    <lineage>
        <taxon>Bacteria</taxon>
        <taxon>Bacillati</taxon>
        <taxon>Bacillota</taxon>
        <taxon>Clostridia</taxon>
        <taxon>Eubacteriales</taxon>
        <taxon>Clostridiaceae</taxon>
        <taxon>Clostridium</taxon>
    </lineage>
</organism>
<dbReference type="PANTHER" id="PTHR43236">
    <property type="entry name" value="ANTITOXIN HIGA1"/>
    <property type="match status" value="1"/>
</dbReference>
<dbReference type="eggNOG" id="COG1396">
    <property type="taxonomic scope" value="Bacteria"/>
</dbReference>
<dbReference type="InterPro" id="IPR001387">
    <property type="entry name" value="Cro/C1-type_HTH"/>
</dbReference>
<dbReference type="CDD" id="cd00093">
    <property type="entry name" value="HTH_XRE"/>
    <property type="match status" value="1"/>
</dbReference>
<dbReference type="GO" id="GO:0003677">
    <property type="term" value="F:DNA binding"/>
    <property type="evidence" value="ECO:0007669"/>
    <property type="project" value="InterPro"/>
</dbReference>
<dbReference type="InterPro" id="IPR010982">
    <property type="entry name" value="Lambda_DNA-bd_dom_sf"/>
</dbReference>
<reference evidence="4 6" key="3">
    <citation type="journal article" date="2016" name="Biotechnol. Bioeng.">
        <title>Traits of selected Clostridium strains for syngas fermentation to ethanol.</title>
        <authorList>
            <person name="Martin M.E."/>
            <person name="Richter H."/>
            <person name="Saha S."/>
            <person name="Angenent L.T."/>
        </authorList>
    </citation>
    <scope>NUCLEOTIDE SEQUENCE [LARGE SCALE GENOMIC DNA]</scope>
    <source>
        <strain evidence="4 6">PETC</strain>
    </source>
</reference>
<accession>D8GQP4</accession>
<evidence type="ECO:0000313" key="5">
    <source>
        <dbReference type="Proteomes" id="UP000001656"/>
    </source>
</evidence>
<dbReference type="RefSeq" id="WP_013239782.1">
    <property type="nucleotide sequence ID" value="NC_014328.1"/>
</dbReference>
<sequence>MLNGNKEDVGKKINRKFNGERLKSARKYRGKTIKDLAEDIGVSKQAISQFENGKSTPLFETLIKIVDKLKFPREYFYEKDKVNIQLGNTYFRALSKLTKKEENIQKEKTKFIGKIFNFLNEYIEFPELNLPDFEEDMEIEDMAMGLRDYWKLGEEPIKDMVYLLEKNGIIITSMNTNTDTIDAYSQQQNINGVKRFIVVLGNDKYSAVRRQFSLAHELGHIIMHDGFLDIEDLTREEIRNMENEAHAFASAFLLPKNGFTRDASMYPTDLNYYKQLKKKWRTSISAMLVRANHLEILTNSSYQVAMKKMSKLGWRKREPLDDTLIMSKPTVLNRAVDILIDNDILDIKGILSEMSNMGLTLSPEEIENLLGLKKGKLKINESIDSKVIKMSIKNTEQFSYK</sequence>
<dbReference type="Pfam" id="PF06114">
    <property type="entry name" value="Peptidase_M78"/>
    <property type="match status" value="1"/>
</dbReference>
<dbReference type="InterPro" id="IPR052345">
    <property type="entry name" value="Rad_response_metalloprotease"/>
</dbReference>
<dbReference type="EMBL" id="CP001666">
    <property type="protein sequence ID" value="ADK16199.1"/>
    <property type="molecule type" value="Genomic_DNA"/>
</dbReference>
<dbReference type="EMBL" id="LITS01000001">
    <property type="protein sequence ID" value="OAA89932.1"/>
    <property type="molecule type" value="Genomic_DNA"/>
</dbReference>
<dbReference type="Pfam" id="PF12844">
    <property type="entry name" value="HTH_19"/>
    <property type="match status" value="1"/>
</dbReference>
<dbReference type="PATRIC" id="fig|748727.19.peg.557"/>
<evidence type="ECO:0000313" key="4">
    <source>
        <dbReference type="EMBL" id="OAA89932.1"/>
    </source>
</evidence>
<dbReference type="SUPFAM" id="SSF47413">
    <property type="entry name" value="lambda repressor-like DNA-binding domains"/>
    <property type="match status" value="1"/>
</dbReference>
<protein>
    <submittedName>
        <fullName evidence="3">Predicted DNA binding protein</fullName>
    </submittedName>
</protein>
<dbReference type="SMART" id="SM00530">
    <property type="entry name" value="HTH_XRE"/>
    <property type="match status" value="1"/>
</dbReference>
<keyword evidence="6" id="KW-1185">Reference proteome</keyword>
<dbReference type="Gene3D" id="1.10.260.40">
    <property type="entry name" value="lambda repressor-like DNA-binding domains"/>
    <property type="match status" value="1"/>
</dbReference>
<evidence type="ECO:0000259" key="2">
    <source>
        <dbReference type="PROSITE" id="PS50943"/>
    </source>
</evidence>
<dbReference type="Proteomes" id="UP000077020">
    <property type="component" value="Unassembled WGS sequence"/>
</dbReference>
<dbReference type="KEGG" id="clj:CLJU_c31510"/>
<dbReference type="OrthoDB" id="9816277at2"/>
<dbReference type="STRING" id="748727.CLJU_c31510"/>
<dbReference type="AlphaFoldDB" id="D8GQP4"/>
<dbReference type="PANTHER" id="PTHR43236:SF1">
    <property type="entry name" value="BLL7220 PROTEIN"/>
    <property type="match status" value="1"/>
</dbReference>
<dbReference type="HOGENOM" id="CLU_053651_1_1_9"/>
<dbReference type="Proteomes" id="UP000001656">
    <property type="component" value="Chromosome"/>
</dbReference>
<reference evidence="3" key="1">
    <citation type="submission" date="2009-07" db="EMBL/GenBank/DDBJ databases">
        <authorList>
            <person name="Koepke M."/>
            <person name="Hujer S."/>
            <person name="Held C."/>
            <person name="Wiezer A."/>
            <person name="Liesegang H."/>
            <person name="Ehrenreich A."/>
            <person name="Gottschalk G."/>
            <person name="Duerre P."/>
        </authorList>
    </citation>
    <scope>NUCLEOTIDE SEQUENCE</scope>
    <source>
        <strain evidence="3">DSM 13528</strain>
    </source>
</reference>
<proteinExistence type="inferred from homology"/>
<comment type="similarity">
    <text evidence="1">Belongs to the short-chain fatty acyl-CoA assimilation regulator (ScfR) family.</text>
</comment>